<comment type="caution">
    <text evidence="7">The sequence shown here is derived from an EMBL/GenBank/DDBJ whole genome shotgun (WGS) entry which is preliminary data.</text>
</comment>
<dbReference type="GO" id="GO:0000166">
    <property type="term" value="F:nucleotide binding"/>
    <property type="evidence" value="ECO:0007669"/>
    <property type="project" value="UniProtKB-KW"/>
</dbReference>
<evidence type="ECO:0000256" key="4">
    <source>
        <dbReference type="ARBA" id="ARBA00022741"/>
    </source>
</evidence>
<organism evidence="7 8">
    <name type="scientific">Marinilabilia salmonicolor</name>
    <dbReference type="NCBI Taxonomy" id="989"/>
    <lineage>
        <taxon>Bacteria</taxon>
        <taxon>Pseudomonadati</taxon>
        <taxon>Bacteroidota</taxon>
        <taxon>Bacteroidia</taxon>
        <taxon>Marinilabiliales</taxon>
        <taxon>Marinilabiliaceae</taxon>
        <taxon>Marinilabilia</taxon>
    </lineage>
</organism>
<dbReference type="Proteomes" id="UP000252733">
    <property type="component" value="Unassembled WGS sequence"/>
</dbReference>
<gene>
    <name evidence="7" type="ORF">DFO77_12280</name>
</gene>
<dbReference type="PANTHER" id="PTHR34139">
    <property type="entry name" value="UPF0331 PROTEIN MJ0127"/>
    <property type="match status" value="1"/>
</dbReference>
<keyword evidence="5" id="KW-0378">Hydrolase</keyword>
<evidence type="ECO:0000256" key="2">
    <source>
        <dbReference type="ARBA" id="ARBA00022649"/>
    </source>
</evidence>
<evidence type="ECO:0000313" key="8">
    <source>
        <dbReference type="Proteomes" id="UP000252733"/>
    </source>
</evidence>
<evidence type="ECO:0000313" key="7">
    <source>
        <dbReference type="EMBL" id="RCW30430.1"/>
    </source>
</evidence>
<sequence length="116" mass="13535">MFNGSHKDFACLLNILESIEKIKQYSVDCSNSDDFFSESKTFDAALMNFIIIGEMAERLSENFKHSSESEIDWFKIRGFRNIIAHNYFGIDAEEVWQIINTTLPDLETKIKRIVHH</sequence>
<dbReference type="PANTHER" id="PTHR34139:SF1">
    <property type="entry name" value="RNASE MJ1380-RELATED"/>
    <property type="match status" value="1"/>
</dbReference>
<dbReference type="Gene3D" id="1.20.120.580">
    <property type="entry name" value="bsu32300-like"/>
    <property type="match status" value="1"/>
</dbReference>
<evidence type="ECO:0000256" key="6">
    <source>
        <dbReference type="ARBA" id="ARBA00024207"/>
    </source>
</evidence>
<keyword evidence="4" id="KW-0547">Nucleotide-binding</keyword>
<name>A0A2T0XPH0_9BACT</name>
<dbReference type="GO" id="GO:0016787">
    <property type="term" value="F:hydrolase activity"/>
    <property type="evidence" value="ECO:0007669"/>
    <property type="project" value="UniProtKB-KW"/>
</dbReference>
<keyword evidence="1" id="KW-0597">Phosphoprotein</keyword>
<reference evidence="7 8" key="1">
    <citation type="submission" date="2018-07" db="EMBL/GenBank/DDBJ databases">
        <title>Freshwater and sediment microbial communities from various areas in North America, analyzing microbe dynamics in response to fracking.</title>
        <authorList>
            <person name="Lamendella R."/>
        </authorList>
    </citation>
    <scope>NUCLEOTIDE SEQUENCE [LARGE SCALE GENOMIC DNA]</scope>
    <source>
        <strain evidence="7 8">160A</strain>
    </source>
</reference>
<dbReference type="EMBL" id="QPIZ01000022">
    <property type="protein sequence ID" value="RCW30430.1"/>
    <property type="molecule type" value="Genomic_DNA"/>
</dbReference>
<dbReference type="AlphaFoldDB" id="A0A2T0XPH0"/>
<keyword evidence="8" id="KW-1185">Reference proteome</keyword>
<evidence type="ECO:0000256" key="5">
    <source>
        <dbReference type="ARBA" id="ARBA00022801"/>
    </source>
</evidence>
<keyword evidence="3" id="KW-0540">Nuclease</keyword>
<protein>
    <submittedName>
        <fullName evidence="7">Uncharacterized protein with HEPN domain</fullName>
    </submittedName>
</protein>
<dbReference type="OrthoDB" id="955324at2"/>
<dbReference type="GO" id="GO:0004540">
    <property type="term" value="F:RNA nuclease activity"/>
    <property type="evidence" value="ECO:0007669"/>
    <property type="project" value="InterPro"/>
</dbReference>
<keyword evidence="2" id="KW-1277">Toxin-antitoxin system</keyword>
<dbReference type="Pfam" id="PF01934">
    <property type="entry name" value="HepT-like"/>
    <property type="match status" value="1"/>
</dbReference>
<dbReference type="InterPro" id="IPR051813">
    <property type="entry name" value="HepT_RNase_toxin"/>
</dbReference>
<dbReference type="RefSeq" id="WP_106152226.1">
    <property type="nucleotide sequence ID" value="NZ_QPIZ01000022.1"/>
</dbReference>
<dbReference type="InterPro" id="IPR008201">
    <property type="entry name" value="HepT-like"/>
</dbReference>
<dbReference type="GO" id="GO:0110001">
    <property type="term" value="C:toxin-antitoxin complex"/>
    <property type="evidence" value="ECO:0007669"/>
    <property type="project" value="InterPro"/>
</dbReference>
<proteinExistence type="inferred from homology"/>
<evidence type="ECO:0000256" key="1">
    <source>
        <dbReference type="ARBA" id="ARBA00022553"/>
    </source>
</evidence>
<evidence type="ECO:0000256" key="3">
    <source>
        <dbReference type="ARBA" id="ARBA00022722"/>
    </source>
</evidence>
<comment type="similarity">
    <text evidence="6">Belongs to the HepT RNase toxin family.</text>
</comment>
<dbReference type="InterPro" id="IPR037038">
    <property type="entry name" value="HepT-like_sf"/>
</dbReference>
<accession>A0A2T0XPH0</accession>